<accession>A0A834WI86</accession>
<evidence type="ECO:0000313" key="2">
    <source>
        <dbReference type="EMBL" id="KAF7818014.1"/>
    </source>
</evidence>
<dbReference type="Proteomes" id="UP000634136">
    <property type="component" value="Unassembled WGS sequence"/>
</dbReference>
<dbReference type="EMBL" id="JAAIUW010000008">
    <property type="protein sequence ID" value="KAF7818014.1"/>
    <property type="molecule type" value="Genomic_DNA"/>
</dbReference>
<protein>
    <submittedName>
        <fullName evidence="2">Acylamino-acid-releasing enzyme</fullName>
    </submittedName>
</protein>
<sequence>MGEGIKGMVAHGFVTGVPLGGHVVSEELDSSSRHAMWNNIFGISSFNLIKAVSDSVYGQKQSQLEKVREWSHNHRVLEGPQLWFNFLDSNHFSNLEHKCGIGSLSFSLPVIHVPTFLGEGLSSNNSKASTCSNSNSVEIKRNNGGFWKIGKLFRKKKEKDRDCERSVNGGGFDERSDTWMADHGGVSRSRSLCSFRNDELLFGSEDGRDSILSGARSSISAARSSGVNAGLVMDSGRRNGYSEAEPRRSGFDGEKRDSFMELDGGGGIYGVNRRVFSLRERVISKAWMNQDSYI</sequence>
<reference evidence="2" key="1">
    <citation type="submission" date="2020-09" db="EMBL/GenBank/DDBJ databases">
        <title>Genome-Enabled Discovery of Anthraquinone Biosynthesis in Senna tora.</title>
        <authorList>
            <person name="Kang S.-H."/>
            <person name="Pandey R.P."/>
            <person name="Lee C.-M."/>
            <person name="Sim J.-S."/>
            <person name="Jeong J.-T."/>
            <person name="Choi B.-S."/>
            <person name="Jung M."/>
            <person name="Ginzburg D."/>
            <person name="Zhao K."/>
            <person name="Won S.Y."/>
            <person name="Oh T.-J."/>
            <person name="Yu Y."/>
            <person name="Kim N.-H."/>
            <person name="Lee O.R."/>
            <person name="Lee T.-H."/>
            <person name="Bashyal P."/>
            <person name="Kim T.-S."/>
            <person name="Lee W.-H."/>
            <person name="Kawkins C."/>
            <person name="Kim C.-K."/>
            <person name="Kim J.S."/>
            <person name="Ahn B.O."/>
            <person name="Rhee S.Y."/>
            <person name="Sohng J.K."/>
        </authorList>
    </citation>
    <scope>NUCLEOTIDE SEQUENCE</scope>
    <source>
        <tissue evidence="2">Leaf</tissue>
    </source>
</reference>
<dbReference type="AlphaFoldDB" id="A0A834WI86"/>
<dbReference type="OrthoDB" id="1931940at2759"/>
<evidence type="ECO:0000313" key="3">
    <source>
        <dbReference type="Proteomes" id="UP000634136"/>
    </source>
</evidence>
<feature type="region of interest" description="Disordered" evidence="1">
    <location>
        <begin position="237"/>
        <end position="258"/>
    </location>
</feature>
<organism evidence="2 3">
    <name type="scientific">Senna tora</name>
    <dbReference type="NCBI Taxonomy" id="362788"/>
    <lineage>
        <taxon>Eukaryota</taxon>
        <taxon>Viridiplantae</taxon>
        <taxon>Streptophyta</taxon>
        <taxon>Embryophyta</taxon>
        <taxon>Tracheophyta</taxon>
        <taxon>Spermatophyta</taxon>
        <taxon>Magnoliopsida</taxon>
        <taxon>eudicotyledons</taxon>
        <taxon>Gunneridae</taxon>
        <taxon>Pentapetalae</taxon>
        <taxon>rosids</taxon>
        <taxon>fabids</taxon>
        <taxon>Fabales</taxon>
        <taxon>Fabaceae</taxon>
        <taxon>Caesalpinioideae</taxon>
        <taxon>Cassia clade</taxon>
        <taxon>Senna</taxon>
    </lineage>
</organism>
<evidence type="ECO:0000256" key="1">
    <source>
        <dbReference type="SAM" id="MobiDB-lite"/>
    </source>
</evidence>
<name>A0A834WI86_9FABA</name>
<proteinExistence type="predicted"/>
<keyword evidence="3" id="KW-1185">Reference proteome</keyword>
<comment type="caution">
    <text evidence="2">The sequence shown here is derived from an EMBL/GenBank/DDBJ whole genome shotgun (WGS) entry which is preliminary data.</text>
</comment>
<feature type="compositionally biased region" description="Basic and acidic residues" evidence="1">
    <location>
        <begin position="244"/>
        <end position="258"/>
    </location>
</feature>
<gene>
    <name evidence="2" type="ORF">G2W53_023469</name>
</gene>